<name>A0A7I9Y0S4_9MYCO</name>
<evidence type="ECO:0000256" key="1">
    <source>
        <dbReference type="SAM" id="MobiDB-lite"/>
    </source>
</evidence>
<comment type="caution">
    <text evidence="3">The sequence shown here is derived from an EMBL/GenBank/DDBJ whole genome shotgun (WGS) entry which is preliminary data.</text>
</comment>
<evidence type="ECO:0000313" key="4">
    <source>
        <dbReference type="Proteomes" id="UP000465361"/>
    </source>
</evidence>
<feature type="transmembrane region" description="Helical" evidence="2">
    <location>
        <begin position="86"/>
        <end position="108"/>
    </location>
</feature>
<dbReference type="InterPro" id="IPR011746">
    <property type="entry name" value="Trp_synth-assoc_CHP"/>
</dbReference>
<evidence type="ECO:0000256" key="2">
    <source>
        <dbReference type="SAM" id="Phobius"/>
    </source>
</evidence>
<feature type="transmembrane region" description="Helical" evidence="2">
    <location>
        <begin position="12"/>
        <end position="36"/>
    </location>
</feature>
<sequence>MADPRPDRRTRLMIGIAQVLLVTAAAALWAAARLPWVIVRSFDGLGPPASVTLTGAAWSTALRPVALLLLATAAAALAVRGWPLRMLAVLAAGASLAVGYLAVSLWAVPDVAARAADLAHVPLLTLVGSERRYAGAAAALAAAVCTVAAAAVLMRSASASAAKYAAPALRRSMAGRDDAEMSERMIWDALDQGRDPTDHVSEPGAPQDHDSNTEGR</sequence>
<keyword evidence="2" id="KW-0812">Transmembrane</keyword>
<dbReference type="InterPro" id="IPR019051">
    <property type="entry name" value="Trp_biosyn_TM_oprn/chp"/>
</dbReference>
<gene>
    <name evidence="3" type="ORF">MBOT_30300</name>
</gene>
<protein>
    <submittedName>
        <fullName evidence="3">Membrane protein</fullName>
    </submittedName>
</protein>
<dbReference type="EMBL" id="BLKW01000004">
    <property type="protein sequence ID" value="GFG75665.1"/>
    <property type="molecule type" value="Genomic_DNA"/>
</dbReference>
<accession>A0A7I9Y0S4</accession>
<proteinExistence type="predicted"/>
<dbReference type="AlphaFoldDB" id="A0A7I9Y0S4"/>
<feature type="transmembrane region" description="Helical" evidence="2">
    <location>
        <begin position="133"/>
        <end position="154"/>
    </location>
</feature>
<dbReference type="NCBIfam" id="TIGR02234">
    <property type="entry name" value="trp_oprn_chp"/>
    <property type="match status" value="1"/>
</dbReference>
<reference evidence="3 4" key="1">
    <citation type="journal article" date="2019" name="Emerg. Microbes Infect.">
        <title>Comprehensive subspecies identification of 175 nontuberculous mycobacteria species based on 7547 genomic profiles.</title>
        <authorList>
            <person name="Matsumoto Y."/>
            <person name="Kinjo T."/>
            <person name="Motooka D."/>
            <person name="Nabeya D."/>
            <person name="Jung N."/>
            <person name="Uechi K."/>
            <person name="Horii T."/>
            <person name="Iida T."/>
            <person name="Fujita J."/>
            <person name="Nakamura S."/>
        </authorList>
    </citation>
    <scope>NUCLEOTIDE SEQUENCE [LARGE SCALE GENOMIC DNA]</scope>
    <source>
        <strain evidence="3 4">JCM 17322</strain>
    </source>
</reference>
<dbReference type="Proteomes" id="UP000465361">
    <property type="component" value="Unassembled WGS sequence"/>
</dbReference>
<feature type="transmembrane region" description="Helical" evidence="2">
    <location>
        <begin position="56"/>
        <end position="79"/>
    </location>
</feature>
<dbReference type="Pfam" id="PF09534">
    <property type="entry name" value="Trp_oprn_chp"/>
    <property type="match status" value="1"/>
</dbReference>
<keyword evidence="4" id="KW-1185">Reference proteome</keyword>
<feature type="region of interest" description="Disordered" evidence="1">
    <location>
        <begin position="185"/>
        <end position="216"/>
    </location>
</feature>
<keyword evidence="2" id="KW-1133">Transmembrane helix</keyword>
<evidence type="ECO:0000313" key="3">
    <source>
        <dbReference type="EMBL" id="GFG75665.1"/>
    </source>
</evidence>
<organism evidence="3 4">
    <name type="scientific">Mycobacterium botniense</name>
    <dbReference type="NCBI Taxonomy" id="84962"/>
    <lineage>
        <taxon>Bacteria</taxon>
        <taxon>Bacillati</taxon>
        <taxon>Actinomycetota</taxon>
        <taxon>Actinomycetes</taxon>
        <taxon>Mycobacteriales</taxon>
        <taxon>Mycobacteriaceae</taxon>
        <taxon>Mycobacterium</taxon>
    </lineage>
</organism>
<keyword evidence="2" id="KW-0472">Membrane</keyword>